<feature type="transmembrane region" description="Helical" evidence="6">
    <location>
        <begin position="44"/>
        <end position="62"/>
    </location>
</feature>
<keyword evidence="2" id="KW-0813">Transport</keyword>
<dbReference type="InterPro" id="IPR011701">
    <property type="entry name" value="MFS"/>
</dbReference>
<dbReference type="PANTHER" id="PTHR42718:SF9">
    <property type="entry name" value="MAJOR FACILITATOR SUPERFAMILY MULTIDRUG TRANSPORTER MFSC"/>
    <property type="match status" value="1"/>
</dbReference>
<feature type="transmembrane region" description="Helical" evidence="6">
    <location>
        <begin position="397"/>
        <end position="418"/>
    </location>
</feature>
<dbReference type="Gene3D" id="1.20.1250.20">
    <property type="entry name" value="MFS general substrate transporter like domains"/>
    <property type="match status" value="1"/>
</dbReference>
<feature type="transmembrane region" description="Helical" evidence="6">
    <location>
        <begin position="353"/>
        <end position="376"/>
    </location>
</feature>
<feature type="transmembrane region" description="Helical" evidence="6">
    <location>
        <begin position="264"/>
        <end position="289"/>
    </location>
</feature>
<keyword evidence="4 6" id="KW-1133">Transmembrane helix</keyword>
<evidence type="ECO:0000313" key="8">
    <source>
        <dbReference type="EMBL" id="PSN88016.1"/>
    </source>
</evidence>
<proteinExistence type="predicted"/>
<organism evidence="8 9">
    <name type="scientific">Candidatus Marsarchaeota G2 archaeon OSP_D</name>
    <dbReference type="NCBI Taxonomy" id="1978157"/>
    <lineage>
        <taxon>Archaea</taxon>
        <taxon>Candidatus Marsarchaeota</taxon>
        <taxon>Candidatus Marsarchaeota group 2</taxon>
    </lineage>
</organism>
<dbReference type="InterPro" id="IPR020846">
    <property type="entry name" value="MFS_dom"/>
</dbReference>
<dbReference type="Proteomes" id="UP000240322">
    <property type="component" value="Unassembled WGS sequence"/>
</dbReference>
<feature type="transmembrane region" description="Helical" evidence="6">
    <location>
        <begin position="328"/>
        <end position="347"/>
    </location>
</feature>
<dbReference type="SUPFAM" id="SSF103473">
    <property type="entry name" value="MFS general substrate transporter"/>
    <property type="match status" value="1"/>
</dbReference>
<evidence type="ECO:0000256" key="1">
    <source>
        <dbReference type="ARBA" id="ARBA00004141"/>
    </source>
</evidence>
<reference evidence="8 9" key="1">
    <citation type="submission" date="2017-04" db="EMBL/GenBank/DDBJ databases">
        <title>Novel microbial lineages endemic to geothermal iron-oxide mats fill important gaps in the evolutionary history of Archaea.</title>
        <authorList>
            <person name="Jay Z.J."/>
            <person name="Beam J.P."/>
            <person name="Dlakic M."/>
            <person name="Rusch D.B."/>
            <person name="Kozubal M.A."/>
            <person name="Inskeep W.P."/>
        </authorList>
    </citation>
    <scope>NUCLEOTIDE SEQUENCE [LARGE SCALE GENOMIC DNA]</scope>
    <source>
        <strain evidence="8">OSP_D</strain>
    </source>
</reference>
<feature type="transmembrane region" description="Helical" evidence="6">
    <location>
        <begin position="160"/>
        <end position="180"/>
    </location>
</feature>
<dbReference type="GO" id="GO:0016020">
    <property type="term" value="C:membrane"/>
    <property type="evidence" value="ECO:0007669"/>
    <property type="project" value="UniProtKB-SubCell"/>
</dbReference>
<evidence type="ECO:0000256" key="6">
    <source>
        <dbReference type="SAM" id="Phobius"/>
    </source>
</evidence>
<feature type="transmembrane region" description="Helical" evidence="6">
    <location>
        <begin position="225"/>
        <end position="243"/>
    </location>
</feature>
<feature type="transmembrane region" description="Helical" evidence="6">
    <location>
        <begin position="7"/>
        <end position="32"/>
    </location>
</feature>
<dbReference type="CDD" id="cd17321">
    <property type="entry name" value="MFS_MMR_MDR_like"/>
    <property type="match status" value="1"/>
</dbReference>
<keyword evidence="3 6" id="KW-0812">Transmembrane</keyword>
<feature type="transmembrane region" description="Helical" evidence="6">
    <location>
        <begin position="99"/>
        <end position="120"/>
    </location>
</feature>
<dbReference type="PANTHER" id="PTHR42718">
    <property type="entry name" value="MAJOR FACILITATOR SUPERFAMILY MULTIDRUG TRANSPORTER MFSC"/>
    <property type="match status" value="1"/>
</dbReference>
<dbReference type="Pfam" id="PF07690">
    <property type="entry name" value="MFS_1"/>
    <property type="match status" value="1"/>
</dbReference>
<feature type="transmembrane region" description="Helical" evidence="6">
    <location>
        <begin position="132"/>
        <end position="154"/>
    </location>
</feature>
<feature type="transmembrane region" description="Helical" evidence="6">
    <location>
        <begin position="201"/>
        <end position="219"/>
    </location>
</feature>
<evidence type="ECO:0000256" key="5">
    <source>
        <dbReference type="ARBA" id="ARBA00023136"/>
    </source>
</evidence>
<dbReference type="PROSITE" id="PS50850">
    <property type="entry name" value="MFS"/>
    <property type="match status" value="1"/>
</dbReference>
<accession>A0A2R6ANR0</accession>
<sequence>MEYKYMVLVNTTLASFMSFLDSNIVVLALPTIVRELLGTSAFDGVWIILGYSIVAAVMLLTLGRFGDIFGRVKMYNLGFAVFTVGSALCSVSPNGATLVGFRIVQGLGSALIFANNNAILTDAFPSNERGRAIGINQVVGIMGSVVGLTIGGVLTQTLGWRSIFWINIPVGGFSTVWAYFRLRELSVQAHIREGVDVLGNLLFAPGVGFILYGLTFGAFSGWGVYDAVITGIGLILTVLFVYAQKRMVYPMMDLRLFRNRVFSSGIIANLFSSIARGGVTLNLSIFFQGVLLYDAYRAGILMLPYSLAFVAAGPLSGYLSDRYGPTRFVTAGLIVGSVGLALLAVFSSTPSPAYPHLVVGMILSGAGNGMFVAPNIASIMNSVSPTRRGVASGMATLIYNVGSLFSISLIFVVLATVAPRSELQDLFAGLPVQGDLNSVVFGRGVSMVYALMGAFNLLALAPLILRLKR</sequence>
<comment type="caution">
    <text evidence="8">The sequence shown here is derived from an EMBL/GenBank/DDBJ whole genome shotgun (WGS) entry which is preliminary data.</text>
</comment>
<dbReference type="GO" id="GO:0022857">
    <property type="term" value="F:transmembrane transporter activity"/>
    <property type="evidence" value="ECO:0007669"/>
    <property type="project" value="InterPro"/>
</dbReference>
<evidence type="ECO:0000256" key="4">
    <source>
        <dbReference type="ARBA" id="ARBA00022989"/>
    </source>
</evidence>
<dbReference type="EMBL" id="NEXE01000135">
    <property type="protein sequence ID" value="PSN88016.1"/>
    <property type="molecule type" value="Genomic_DNA"/>
</dbReference>
<evidence type="ECO:0000259" key="7">
    <source>
        <dbReference type="PROSITE" id="PS50850"/>
    </source>
</evidence>
<evidence type="ECO:0000313" key="9">
    <source>
        <dbReference type="Proteomes" id="UP000240322"/>
    </source>
</evidence>
<feature type="transmembrane region" description="Helical" evidence="6">
    <location>
        <begin position="295"/>
        <end position="316"/>
    </location>
</feature>
<dbReference type="Gene3D" id="1.20.1720.10">
    <property type="entry name" value="Multidrug resistance protein D"/>
    <property type="match status" value="1"/>
</dbReference>
<evidence type="ECO:0000256" key="2">
    <source>
        <dbReference type="ARBA" id="ARBA00022448"/>
    </source>
</evidence>
<comment type="subcellular location">
    <subcellularLocation>
        <location evidence="1">Membrane</location>
        <topology evidence="1">Multi-pass membrane protein</topology>
    </subcellularLocation>
</comment>
<dbReference type="PRINTS" id="PR01036">
    <property type="entry name" value="TCRTETB"/>
</dbReference>
<dbReference type="AlphaFoldDB" id="A0A2R6ANR0"/>
<dbReference type="InterPro" id="IPR036259">
    <property type="entry name" value="MFS_trans_sf"/>
</dbReference>
<gene>
    <name evidence="8" type="ORF">B9Q03_09740</name>
</gene>
<name>A0A2R6ANR0_9ARCH</name>
<feature type="domain" description="Major facilitator superfamily (MFS) profile" evidence="7">
    <location>
        <begin position="7"/>
        <end position="469"/>
    </location>
</feature>
<feature type="transmembrane region" description="Helical" evidence="6">
    <location>
        <begin position="74"/>
        <end position="93"/>
    </location>
</feature>
<feature type="transmembrane region" description="Helical" evidence="6">
    <location>
        <begin position="446"/>
        <end position="465"/>
    </location>
</feature>
<protein>
    <recommendedName>
        <fullName evidence="7">Major facilitator superfamily (MFS) profile domain-containing protein</fullName>
    </recommendedName>
</protein>
<keyword evidence="5 6" id="KW-0472">Membrane</keyword>
<evidence type="ECO:0000256" key="3">
    <source>
        <dbReference type="ARBA" id="ARBA00022692"/>
    </source>
</evidence>